<accession>A0ABR0MLX8</accession>
<dbReference type="Proteomes" id="UP001358586">
    <property type="component" value="Chromosome 12"/>
</dbReference>
<protein>
    <submittedName>
        <fullName evidence="2">Uncharacterized protein</fullName>
    </submittedName>
</protein>
<proteinExistence type="predicted"/>
<evidence type="ECO:0000256" key="1">
    <source>
        <dbReference type="SAM" id="SignalP"/>
    </source>
</evidence>
<organism evidence="2 3">
    <name type="scientific">Gossypium arboreum</name>
    <name type="common">Tree cotton</name>
    <name type="synonym">Gossypium nanking</name>
    <dbReference type="NCBI Taxonomy" id="29729"/>
    <lineage>
        <taxon>Eukaryota</taxon>
        <taxon>Viridiplantae</taxon>
        <taxon>Streptophyta</taxon>
        <taxon>Embryophyta</taxon>
        <taxon>Tracheophyta</taxon>
        <taxon>Spermatophyta</taxon>
        <taxon>Magnoliopsida</taxon>
        <taxon>eudicotyledons</taxon>
        <taxon>Gunneridae</taxon>
        <taxon>Pentapetalae</taxon>
        <taxon>rosids</taxon>
        <taxon>malvids</taxon>
        <taxon>Malvales</taxon>
        <taxon>Malvaceae</taxon>
        <taxon>Malvoideae</taxon>
        <taxon>Gossypium</taxon>
    </lineage>
</organism>
<keyword evidence="1" id="KW-0732">Signal</keyword>
<feature type="chain" id="PRO_5047521230" evidence="1">
    <location>
        <begin position="22"/>
        <end position="104"/>
    </location>
</feature>
<feature type="signal peptide" evidence="1">
    <location>
        <begin position="1"/>
        <end position="21"/>
    </location>
</feature>
<dbReference type="EMBL" id="JARKNE010000012">
    <property type="protein sequence ID" value="KAK5774866.1"/>
    <property type="molecule type" value="Genomic_DNA"/>
</dbReference>
<keyword evidence="3" id="KW-1185">Reference proteome</keyword>
<comment type="caution">
    <text evidence="2">The sequence shown here is derived from an EMBL/GenBank/DDBJ whole genome shotgun (WGS) entry which is preliminary data.</text>
</comment>
<name>A0ABR0MLX8_GOSAR</name>
<gene>
    <name evidence="2" type="ORF">PVK06_042728</name>
</gene>
<evidence type="ECO:0000313" key="2">
    <source>
        <dbReference type="EMBL" id="KAK5774866.1"/>
    </source>
</evidence>
<evidence type="ECO:0000313" key="3">
    <source>
        <dbReference type="Proteomes" id="UP001358586"/>
    </source>
</evidence>
<sequence length="104" mass="11536">MFIVDLMWFAILDCSFIMVNSKVETSSNSETKPCNLDGVQKVIGNVSFSCVSLKGLTTEYELVRVVASATTISLDLLTEMLVDCETRQMDFISTMPTKANLVQQ</sequence>
<reference evidence="2 3" key="1">
    <citation type="submission" date="2023-03" db="EMBL/GenBank/DDBJ databases">
        <title>WGS of Gossypium arboreum.</title>
        <authorList>
            <person name="Yu D."/>
        </authorList>
    </citation>
    <scope>NUCLEOTIDE SEQUENCE [LARGE SCALE GENOMIC DNA]</scope>
    <source>
        <tissue evidence="2">Leaf</tissue>
    </source>
</reference>